<accession>Q2JCM4</accession>
<evidence type="ECO:0000256" key="1">
    <source>
        <dbReference type="ARBA" id="ARBA00008520"/>
    </source>
</evidence>
<keyword evidence="6 8" id="KW-0408">Iron</keyword>
<dbReference type="Proteomes" id="UP000001937">
    <property type="component" value="Chromosome"/>
</dbReference>
<gene>
    <name evidence="9" type="ordered locus">Francci3_1592</name>
</gene>
<keyword evidence="4 8" id="KW-0479">Metal-binding</keyword>
<sequence length="354" mass="37315">MSVQVEGSGGVFSWRSPMGSLGRTLVVLVTATCLAGLSACGSGDDGKTITLYNAQHQDLMRVMVDAFTKQTGIKVELRRGGDPELANQIVQEGDSSPADVFVTENSPAMTLVDRAGRFSKLDRATLGQVPDQYVPSTGNWVGFAARSTVFIYNRGQVAKNELPTSIMDLAGPAWKGKVGVAAAGADFQAIVSAVLAVKGEGATAEWLAGLKRNAKIYDNNIAALRAVNAGEVPAAVIYHYYWYQDQAESGKDSRNVDLHFFGHRDPGAFVSVSGAGVLAASDQQAEAQRLVAFLTSDAGQKALVDSGALEYAVSDAVPTNPALKPLSTLDPPDIDISTLNGPKVVELMQRAGLL</sequence>
<evidence type="ECO:0000256" key="2">
    <source>
        <dbReference type="ARBA" id="ARBA00022448"/>
    </source>
</evidence>
<dbReference type="SUPFAM" id="SSF53850">
    <property type="entry name" value="Periplasmic binding protein-like II"/>
    <property type="match status" value="1"/>
</dbReference>
<dbReference type="GO" id="GO:0030288">
    <property type="term" value="C:outer membrane-bounded periplasmic space"/>
    <property type="evidence" value="ECO:0007669"/>
    <property type="project" value="TreeGrafter"/>
</dbReference>
<dbReference type="PANTHER" id="PTHR30006">
    <property type="entry name" value="THIAMINE-BINDING PERIPLASMIC PROTEIN-RELATED"/>
    <property type="match status" value="1"/>
</dbReference>
<dbReference type="PhylomeDB" id="Q2JCM4"/>
<dbReference type="PIRSF" id="PIRSF002825">
    <property type="entry name" value="CfbpA"/>
    <property type="match status" value="1"/>
</dbReference>
<dbReference type="PROSITE" id="PS01037">
    <property type="entry name" value="SBP_BACTERIAL_1"/>
    <property type="match status" value="1"/>
</dbReference>
<dbReference type="KEGG" id="fra:Francci3_1592"/>
<keyword evidence="5" id="KW-0732">Signal</keyword>
<evidence type="ECO:0000256" key="4">
    <source>
        <dbReference type="ARBA" id="ARBA00022723"/>
    </source>
</evidence>
<dbReference type="AlphaFoldDB" id="Q2JCM4"/>
<evidence type="ECO:0000256" key="8">
    <source>
        <dbReference type="PIRSR" id="PIRSR002825-1"/>
    </source>
</evidence>
<dbReference type="eggNOG" id="COG1840">
    <property type="taxonomic scope" value="Bacteria"/>
</dbReference>
<dbReference type="GO" id="GO:0055085">
    <property type="term" value="P:transmembrane transport"/>
    <property type="evidence" value="ECO:0007669"/>
    <property type="project" value="InterPro"/>
</dbReference>
<name>Q2JCM4_FRACC</name>
<keyword evidence="10" id="KW-1185">Reference proteome</keyword>
<dbReference type="Gene3D" id="3.40.190.10">
    <property type="entry name" value="Periplasmic binding protein-like II"/>
    <property type="match status" value="2"/>
</dbReference>
<dbReference type="EMBL" id="CP000249">
    <property type="protein sequence ID" value="ABD10968.1"/>
    <property type="molecule type" value="Genomic_DNA"/>
</dbReference>
<feature type="binding site" evidence="8">
    <location>
        <position position="104"/>
    </location>
    <ligand>
        <name>Fe cation</name>
        <dbReference type="ChEBI" id="CHEBI:24875"/>
    </ligand>
</feature>
<evidence type="ECO:0000256" key="7">
    <source>
        <dbReference type="ARBA" id="ARBA00023065"/>
    </source>
</evidence>
<reference evidence="9 10" key="1">
    <citation type="journal article" date="2007" name="Genome Res.">
        <title>Genome characteristics of facultatively symbiotic Frankia sp. strains reflect host range and host plant biogeography.</title>
        <authorList>
            <person name="Normand P."/>
            <person name="Lapierre P."/>
            <person name="Tisa L.S."/>
            <person name="Gogarten J.P."/>
            <person name="Alloisio N."/>
            <person name="Bagnarol E."/>
            <person name="Bassi C.A."/>
            <person name="Berry A.M."/>
            <person name="Bickhart D.M."/>
            <person name="Choisne N."/>
            <person name="Couloux A."/>
            <person name="Cournoyer B."/>
            <person name="Cruveiller S."/>
            <person name="Daubin V."/>
            <person name="Demange N."/>
            <person name="Francino M.P."/>
            <person name="Goltsman E."/>
            <person name="Huang Y."/>
            <person name="Kopp O.R."/>
            <person name="Labarre L."/>
            <person name="Lapidus A."/>
            <person name="Lavire C."/>
            <person name="Marechal J."/>
            <person name="Martinez M."/>
            <person name="Mastronunzio J.E."/>
            <person name="Mullin B.C."/>
            <person name="Niemann J."/>
            <person name="Pujic P."/>
            <person name="Rawnsley T."/>
            <person name="Rouy Z."/>
            <person name="Schenowitz C."/>
            <person name="Sellstedt A."/>
            <person name="Tavares F."/>
            <person name="Tomkins J.P."/>
            <person name="Vallenet D."/>
            <person name="Valverde C."/>
            <person name="Wall L.G."/>
            <person name="Wang Y."/>
            <person name="Medigue C."/>
            <person name="Benson D.R."/>
        </authorList>
    </citation>
    <scope>NUCLEOTIDE SEQUENCE [LARGE SCALE GENOMIC DNA]</scope>
    <source>
        <strain evidence="10">DSM 45818 / CECT 9043 / CcI3</strain>
    </source>
</reference>
<keyword evidence="3" id="KW-0410">Iron transport</keyword>
<dbReference type="InterPro" id="IPR006061">
    <property type="entry name" value="SBP_1_CS"/>
</dbReference>
<keyword evidence="7" id="KW-0406">Ion transport</keyword>
<evidence type="ECO:0000313" key="9">
    <source>
        <dbReference type="EMBL" id="ABD10968.1"/>
    </source>
</evidence>
<dbReference type="GO" id="GO:0046872">
    <property type="term" value="F:metal ion binding"/>
    <property type="evidence" value="ECO:0007669"/>
    <property type="project" value="UniProtKB-KW"/>
</dbReference>
<keyword evidence="2" id="KW-0813">Transport</keyword>
<evidence type="ECO:0000313" key="10">
    <source>
        <dbReference type="Proteomes" id="UP000001937"/>
    </source>
</evidence>
<dbReference type="InterPro" id="IPR026045">
    <property type="entry name" value="Ferric-bd"/>
</dbReference>
<feature type="binding site" evidence="8">
    <location>
        <position position="241"/>
    </location>
    <ligand>
        <name>Fe cation</name>
        <dbReference type="ChEBI" id="CHEBI:24875"/>
    </ligand>
</feature>
<dbReference type="Pfam" id="PF13343">
    <property type="entry name" value="SBP_bac_6"/>
    <property type="match status" value="1"/>
</dbReference>
<organism evidence="9 10">
    <name type="scientific">Frankia casuarinae (strain DSM 45818 / CECT 9043 / HFP020203 / CcI3)</name>
    <dbReference type="NCBI Taxonomy" id="106370"/>
    <lineage>
        <taxon>Bacteria</taxon>
        <taxon>Bacillati</taxon>
        <taxon>Actinomycetota</taxon>
        <taxon>Actinomycetes</taxon>
        <taxon>Frankiales</taxon>
        <taxon>Frankiaceae</taxon>
        <taxon>Frankia</taxon>
    </lineage>
</organism>
<proteinExistence type="inferred from homology"/>
<dbReference type="HOGENOM" id="CLU_026974_2_0_11"/>
<evidence type="ECO:0000256" key="6">
    <source>
        <dbReference type="ARBA" id="ARBA00023004"/>
    </source>
</evidence>
<dbReference type="STRING" id="106370.Francci3_1592"/>
<feature type="binding site" evidence="8">
    <location>
        <position position="56"/>
    </location>
    <ligand>
        <name>Fe cation</name>
        <dbReference type="ChEBI" id="CHEBI:24875"/>
    </ligand>
</feature>
<dbReference type="CDD" id="cd13543">
    <property type="entry name" value="PBP2_Fbp"/>
    <property type="match status" value="1"/>
</dbReference>
<dbReference type="PANTHER" id="PTHR30006:SF15">
    <property type="entry name" value="IRON-UTILIZATION PERIPLASMIC PROTEIN"/>
    <property type="match status" value="1"/>
</dbReference>
<feature type="binding site" evidence="8">
    <location>
        <position position="240"/>
    </location>
    <ligand>
        <name>Fe cation</name>
        <dbReference type="ChEBI" id="CHEBI:24875"/>
    </ligand>
</feature>
<protein>
    <submittedName>
        <fullName evidence="9">Extracellular solute-binding protein, family 1</fullName>
    </submittedName>
</protein>
<evidence type="ECO:0000256" key="5">
    <source>
        <dbReference type="ARBA" id="ARBA00022729"/>
    </source>
</evidence>
<comment type="similarity">
    <text evidence="1">Belongs to the bacterial solute-binding protein 1 family.</text>
</comment>
<dbReference type="GO" id="GO:0006826">
    <property type="term" value="P:iron ion transport"/>
    <property type="evidence" value="ECO:0007669"/>
    <property type="project" value="UniProtKB-KW"/>
</dbReference>
<evidence type="ECO:0000256" key="3">
    <source>
        <dbReference type="ARBA" id="ARBA00022496"/>
    </source>
</evidence>